<dbReference type="InterPro" id="IPR023405">
    <property type="entry name" value="Topo_IA_core_domain"/>
</dbReference>
<dbReference type="InterPro" id="IPR023406">
    <property type="entry name" value="Topo_IA_AS"/>
</dbReference>
<dbReference type="PANTHER" id="PTHR11390:SF21">
    <property type="entry name" value="DNA TOPOISOMERASE 3-ALPHA"/>
    <property type="match status" value="1"/>
</dbReference>
<evidence type="ECO:0000256" key="12">
    <source>
        <dbReference type="ARBA" id="ARBA00032877"/>
    </source>
</evidence>
<sequence>MNQTSKSLILAEKPSVAREIAKVLGLRGRGQGYLEDNRYVITWAVGHLVNIAEPGDQNPDWGKQWSLQQLPMIPERFTLTVLDQTRDQFAIVKSLMARDDITDIINATDAGREGELIFRRIYLTAGCTKPIKRLWANDMTEAGLKKALANLVPGEDKRNLGLAAFARAEADWLVGMNFSRLFTVKTGGLVTVGRVQSPVLKLLVDRRKAIENFKPQNYWTIEGMFGQEDEPFKGVWFAPPKRKDNKLWEEDHAKELAKQCTDKQGMVESVSSTRGRQRPPLPFDLTTLQREANTRFGLSAKRVLEIAQELYESKKILTYPRTDSRYLTTEVYNEILDHLRAIYPHFQEISTLAAERIKAATKKFACVNDKKVSDHHAIIPTKKPAVREQLSPDQWNIYEMVCRRTMAAFLPDCTFLTSQVWILVETEPFKATGKIFKDRGWFVAEPWRTAKDNPLPGVAKGDPIKVREVGPVKHTTKPPAHFTDASLLGAMETAGKLVDNEELQEALKERGLGTPATRAQIIETLISRNYVTKQGKKLMATDKGCHVVETVEASLPDLVSPELTGSWEQELKTMEHGNITYPQFMGRIKNMVRQGVENLRNRKFATTPATLPPGKTSLGKCPKCGGDVVENSKAYGCINWREANGGCRFTIWKNMFGGKINKTQVKELLTKEITSNALKLETRDGKKYEARLILQQGRVKVDMQTNNRSATAKVRQQVAAQADEPGDAKPSP</sequence>
<proteinExistence type="inferred from homology"/>
<comment type="catalytic activity">
    <reaction evidence="1">
        <text>ATP-independent breakage of single-stranded DNA, followed by passage and rejoining.</text>
        <dbReference type="EC" id="5.6.2.1"/>
    </reaction>
</comment>
<dbReference type="Gene3D" id="1.10.460.10">
    <property type="entry name" value="Topoisomerase I, domain 2"/>
    <property type="match status" value="1"/>
</dbReference>
<dbReference type="NCBIfam" id="NF005829">
    <property type="entry name" value="PRK07726.1"/>
    <property type="match status" value="1"/>
</dbReference>
<evidence type="ECO:0000256" key="10">
    <source>
        <dbReference type="ARBA" id="ARBA00031985"/>
    </source>
</evidence>
<dbReference type="AlphaFoldDB" id="A0A194ACT2"/>
<evidence type="ECO:0000256" key="1">
    <source>
        <dbReference type="ARBA" id="ARBA00000213"/>
    </source>
</evidence>
<reference evidence="17" key="1">
    <citation type="submission" date="2016-06" db="EMBL/GenBank/DDBJ databases">
        <title>Draft genome sequence of Desulfoplanes formicivorans strain Pf12B.</title>
        <authorList>
            <person name="Watanabe M."/>
            <person name="Kojima H."/>
            <person name="Fukui M."/>
        </authorList>
    </citation>
    <scope>NUCLEOTIDE SEQUENCE [LARGE SCALE GENOMIC DNA]</scope>
    <source>
        <strain evidence="17">Pf12B</strain>
    </source>
</reference>
<accession>A0A194ACT2</accession>
<feature type="domain" description="Toprim" evidence="14">
    <location>
        <begin position="6"/>
        <end position="140"/>
    </location>
</feature>
<evidence type="ECO:0000256" key="2">
    <source>
        <dbReference type="ARBA" id="ARBA00009446"/>
    </source>
</evidence>
<evidence type="ECO:0000256" key="11">
    <source>
        <dbReference type="ARBA" id="ARBA00032235"/>
    </source>
</evidence>
<evidence type="ECO:0000313" key="16">
    <source>
        <dbReference type="EMBL" id="GAU07917.1"/>
    </source>
</evidence>
<dbReference type="InterPro" id="IPR005738">
    <property type="entry name" value="TopoIII"/>
</dbReference>
<keyword evidence="8 16" id="KW-0413">Isomerase</keyword>
<evidence type="ECO:0000256" key="3">
    <source>
        <dbReference type="ARBA" id="ARBA00012891"/>
    </source>
</evidence>
<keyword evidence="17" id="KW-1185">Reference proteome</keyword>
<dbReference type="PANTHER" id="PTHR11390">
    <property type="entry name" value="PROKARYOTIC DNA TOPOISOMERASE"/>
    <property type="match status" value="1"/>
</dbReference>
<evidence type="ECO:0000259" key="15">
    <source>
        <dbReference type="PROSITE" id="PS52039"/>
    </source>
</evidence>
<evidence type="ECO:0000256" key="4">
    <source>
        <dbReference type="ARBA" id="ARBA00022723"/>
    </source>
</evidence>
<dbReference type="Proteomes" id="UP000095200">
    <property type="component" value="Unassembled WGS sequence"/>
</dbReference>
<dbReference type="GO" id="GO:0046872">
    <property type="term" value="F:metal ion binding"/>
    <property type="evidence" value="ECO:0007669"/>
    <property type="project" value="UniProtKB-KW"/>
</dbReference>
<dbReference type="SUPFAM" id="SSF56712">
    <property type="entry name" value="Prokaryotic type I DNA topoisomerase"/>
    <property type="match status" value="1"/>
</dbReference>
<evidence type="ECO:0000256" key="6">
    <source>
        <dbReference type="ARBA" id="ARBA00023029"/>
    </source>
</evidence>
<dbReference type="CDD" id="cd03362">
    <property type="entry name" value="TOPRIM_TopoIA_TopoIII"/>
    <property type="match status" value="1"/>
</dbReference>
<protein>
    <recommendedName>
        <fullName evidence="3">DNA topoisomerase</fullName>
        <ecNumber evidence="3">5.6.2.1</ecNumber>
    </recommendedName>
    <alternativeName>
        <fullName evidence="12">Omega-protein</fullName>
    </alternativeName>
    <alternativeName>
        <fullName evidence="11">Relaxing enzyme</fullName>
    </alternativeName>
    <alternativeName>
        <fullName evidence="9">Swivelase</fullName>
    </alternativeName>
    <alternativeName>
        <fullName evidence="10">Untwisting enzyme</fullName>
    </alternativeName>
</protein>
<evidence type="ECO:0000313" key="17">
    <source>
        <dbReference type="Proteomes" id="UP000095200"/>
    </source>
</evidence>
<dbReference type="Pfam" id="PF13342">
    <property type="entry name" value="Toprim_Crpt"/>
    <property type="match status" value="1"/>
</dbReference>
<evidence type="ECO:0000256" key="9">
    <source>
        <dbReference type="ARBA" id="ARBA00030003"/>
    </source>
</evidence>
<dbReference type="GO" id="GO:0006310">
    <property type="term" value="P:DNA recombination"/>
    <property type="evidence" value="ECO:0007669"/>
    <property type="project" value="TreeGrafter"/>
</dbReference>
<dbReference type="InterPro" id="IPR013826">
    <property type="entry name" value="Topo_IA_cen_sub3"/>
</dbReference>
<keyword evidence="6" id="KW-0799">Topoisomerase</keyword>
<dbReference type="GO" id="GO:0003677">
    <property type="term" value="F:DNA binding"/>
    <property type="evidence" value="ECO:0007669"/>
    <property type="project" value="UniProtKB-KW"/>
</dbReference>
<dbReference type="PROSITE" id="PS00396">
    <property type="entry name" value="TOPO_IA_1"/>
    <property type="match status" value="1"/>
</dbReference>
<dbReference type="InterPro" id="IPR013825">
    <property type="entry name" value="Topo_IA_cen_sub2"/>
</dbReference>
<keyword evidence="7" id="KW-0238">DNA-binding</keyword>
<dbReference type="InterPro" id="IPR003602">
    <property type="entry name" value="Topo_IA_DNA-bd_dom"/>
</dbReference>
<evidence type="ECO:0000256" key="7">
    <source>
        <dbReference type="ARBA" id="ARBA00023125"/>
    </source>
</evidence>
<evidence type="ECO:0000259" key="14">
    <source>
        <dbReference type="PROSITE" id="PS50880"/>
    </source>
</evidence>
<name>A0A194ACT2_9BACT</name>
<dbReference type="GO" id="GO:0006265">
    <property type="term" value="P:DNA topological change"/>
    <property type="evidence" value="ECO:0007669"/>
    <property type="project" value="InterPro"/>
</dbReference>
<dbReference type="InterPro" id="IPR013824">
    <property type="entry name" value="Topo_IA_cen_sub1"/>
</dbReference>
<organism evidence="16 17">
    <name type="scientific">Desulfoplanes formicivorans</name>
    <dbReference type="NCBI Taxonomy" id="1592317"/>
    <lineage>
        <taxon>Bacteria</taxon>
        <taxon>Pseudomonadati</taxon>
        <taxon>Thermodesulfobacteriota</taxon>
        <taxon>Desulfovibrionia</taxon>
        <taxon>Desulfovibrionales</taxon>
        <taxon>Desulfoplanaceae</taxon>
        <taxon>Desulfoplanes</taxon>
    </lineage>
</organism>
<feature type="region of interest" description="Disordered" evidence="13">
    <location>
        <begin position="707"/>
        <end position="732"/>
    </location>
</feature>
<dbReference type="SMART" id="SM00437">
    <property type="entry name" value="TOP1Ac"/>
    <property type="match status" value="1"/>
</dbReference>
<feature type="domain" description="Topo IA-type catalytic" evidence="15">
    <location>
        <begin position="157"/>
        <end position="597"/>
    </location>
</feature>
<dbReference type="GO" id="GO:0003917">
    <property type="term" value="F:DNA topoisomerase type I (single strand cut, ATP-independent) activity"/>
    <property type="evidence" value="ECO:0007669"/>
    <property type="project" value="UniProtKB-EC"/>
</dbReference>
<dbReference type="OrthoDB" id="9804262at2"/>
<dbReference type="PRINTS" id="PR00417">
    <property type="entry name" value="PRTPISMRASEI"/>
</dbReference>
<dbReference type="Pfam" id="PF01131">
    <property type="entry name" value="Topoisom_bac"/>
    <property type="match status" value="1"/>
</dbReference>
<dbReference type="Gene3D" id="1.10.290.10">
    <property type="entry name" value="Topoisomerase I, domain 4"/>
    <property type="match status" value="1"/>
</dbReference>
<dbReference type="InterPro" id="IPR034144">
    <property type="entry name" value="TOPRIM_TopoIII"/>
</dbReference>
<gene>
    <name evidence="16" type="ORF">DPF_0616</name>
</gene>
<dbReference type="PROSITE" id="PS52039">
    <property type="entry name" value="TOPO_IA_2"/>
    <property type="match status" value="1"/>
</dbReference>
<comment type="caution">
    <text evidence="16">The sequence shown here is derived from an EMBL/GenBank/DDBJ whole genome shotgun (WGS) entry which is preliminary data.</text>
</comment>
<dbReference type="InterPro" id="IPR000380">
    <property type="entry name" value="Topo_IA"/>
</dbReference>
<keyword evidence="4" id="KW-0479">Metal-binding</keyword>
<dbReference type="InterPro" id="IPR025589">
    <property type="entry name" value="Toprim_C_rpt"/>
</dbReference>
<evidence type="ECO:0000256" key="13">
    <source>
        <dbReference type="SAM" id="MobiDB-lite"/>
    </source>
</evidence>
<dbReference type="GO" id="GO:0043597">
    <property type="term" value="C:cytoplasmic replication fork"/>
    <property type="evidence" value="ECO:0007669"/>
    <property type="project" value="TreeGrafter"/>
</dbReference>
<dbReference type="RefSeq" id="WP_069857415.1">
    <property type="nucleotide sequence ID" value="NZ_BDFE01000008.1"/>
</dbReference>
<dbReference type="EMBL" id="BDFE01000008">
    <property type="protein sequence ID" value="GAU07917.1"/>
    <property type="molecule type" value="Genomic_DNA"/>
</dbReference>
<dbReference type="GO" id="GO:0006281">
    <property type="term" value="P:DNA repair"/>
    <property type="evidence" value="ECO:0007669"/>
    <property type="project" value="TreeGrafter"/>
</dbReference>
<dbReference type="Pfam" id="PF01751">
    <property type="entry name" value="Toprim"/>
    <property type="match status" value="1"/>
</dbReference>
<keyword evidence="5" id="KW-0460">Magnesium</keyword>
<dbReference type="CDD" id="cd00186">
    <property type="entry name" value="TOP1Ac"/>
    <property type="match status" value="1"/>
</dbReference>
<dbReference type="SMART" id="SM00436">
    <property type="entry name" value="TOP1Bc"/>
    <property type="match status" value="1"/>
</dbReference>
<evidence type="ECO:0000256" key="5">
    <source>
        <dbReference type="ARBA" id="ARBA00022842"/>
    </source>
</evidence>
<dbReference type="NCBIfam" id="TIGR01056">
    <property type="entry name" value="topB"/>
    <property type="match status" value="1"/>
</dbReference>
<evidence type="ECO:0000256" key="8">
    <source>
        <dbReference type="ARBA" id="ARBA00023235"/>
    </source>
</evidence>
<dbReference type="InterPro" id="IPR003601">
    <property type="entry name" value="Topo_IA_2"/>
</dbReference>
<dbReference type="Gene3D" id="2.70.20.10">
    <property type="entry name" value="Topoisomerase I, domain 3"/>
    <property type="match status" value="1"/>
</dbReference>
<dbReference type="EC" id="5.6.2.1" evidence="3"/>
<dbReference type="SMART" id="SM00493">
    <property type="entry name" value="TOPRIM"/>
    <property type="match status" value="1"/>
</dbReference>
<dbReference type="Gene3D" id="3.40.50.140">
    <property type="match status" value="1"/>
</dbReference>
<dbReference type="STRING" id="1592317.DPF_0616"/>
<comment type="similarity">
    <text evidence="2">Belongs to the type IA topoisomerase family.</text>
</comment>
<dbReference type="InterPro" id="IPR013497">
    <property type="entry name" value="Topo_IA_cen"/>
</dbReference>
<dbReference type="InterPro" id="IPR006171">
    <property type="entry name" value="TOPRIM_dom"/>
</dbReference>
<dbReference type="PROSITE" id="PS50880">
    <property type="entry name" value="TOPRIM"/>
    <property type="match status" value="1"/>
</dbReference>